<dbReference type="PANTHER" id="PTHR48207">
    <property type="entry name" value="SUCCINATE--HYDROXYMETHYLGLUTARATE COA-TRANSFERASE"/>
    <property type="match status" value="1"/>
</dbReference>
<dbReference type="InterPro" id="IPR023606">
    <property type="entry name" value="CoA-Trfase_III_dom_1_sf"/>
</dbReference>
<dbReference type="InterPro" id="IPR044855">
    <property type="entry name" value="CoA-Trfase_III_dom3_sf"/>
</dbReference>
<gene>
    <name evidence="2" type="primary">frc_13</name>
    <name evidence="2" type="ORF">GJW-30_1_03901</name>
</gene>
<dbReference type="OrthoDB" id="9806585at2"/>
<keyword evidence="3" id="KW-1185">Reference proteome</keyword>
<evidence type="ECO:0000313" key="2">
    <source>
        <dbReference type="EMBL" id="BAT61344.1"/>
    </source>
</evidence>
<name>A0A0S3Q042_9BRAD</name>
<organism evidence="2 3">
    <name type="scientific">Variibacter gotjawalensis</name>
    <dbReference type="NCBI Taxonomy" id="1333996"/>
    <lineage>
        <taxon>Bacteria</taxon>
        <taxon>Pseudomonadati</taxon>
        <taxon>Pseudomonadota</taxon>
        <taxon>Alphaproteobacteria</taxon>
        <taxon>Hyphomicrobiales</taxon>
        <taxon>Nitrobacteraceae</taxon>
        <taxon>Variibacter</taxon>
    </lineage>
</organism>
<dbReference type="Gene3D" id="3.30.1540.10">
    <property type="entry name" value="formyl-coa transferase, domain 3"/>
    <property type="match status" value="1"/>
</dbReference>
<dbReference type="EC" id="2.8.3.16" evidence="2"/>
<dbReference type="Gene3D" id="3.40.50.10540">
    <property type="entry name" value="Crotonobetainyl-coa:carnitine coa-transferase, domain 1"/>
    <property type="match status" value="1"/>
</dbReference>
<dbReference type="Proteomes" id="UP000236884">
    <property type="component" value="Chromosome"/>
</dbReference>
<dbReference type="RefSeq" id="WP_096358054.1">
    <property type="nucleotide sequence ID" value="NZ_AP014946.1"/>
</dbReference>
<dbReference type="KEGG" id="vgo:GJW-30_1_03901"/>
<accession>A0A0S3Q042</accession>
<keyword evidence="1 2" id="KW-0808">Transferase</keyword>
<evidence type="ECO:0000256" key="1">
    <source>
        <dbReference type="ARBA" id="ARBA00022679"/>
    </source>
</evidence>
<dbReference type="SUPFAM" id="SSF89796">
    <property type="entry name" value="CoA-transferase family III (CaiB/BaiF)"/>
    <property type="match status" value="1"/>
</dbReference>
<dbReference type="Pfam" id="PF02515">
    <property type="entry name" value="CoA_transf_3"/>
    <property type="match status" value="1"/>
</dbReference>
<proteinExistence type="predicted"/>
<dbReference type="InterPro" id="IPR003673">
    <property type="entry name" value="CoA-Trfase_fam_III"/>
</dbReference>
<dbReference type="EMBL" id="AP014946">
    <property type="protein sequence ID" value="BAT61344.1"/>
    <property type="molecule type" value="Genomic_DNA"/>
</dbReference>
<reference evidence="2 3" key="1">
    <citation type="submission" date="2015-08" db="EMBL/GenBank/DDBJ databases">
        <title>Investigation of the bacterial diversity of lava forest soil.</title>
        <authorList>
            <person name="Lee J.S."/>
        </authorList>
    </citation>
    <scope>NUCLEOTIDE SEQUENCE [LARGE SCALE GENOMIC DNA]</scope>
    <source>
        <strain evidence="2 3">GJW-30</strain>
    </source>
</reference>
<dbReference type="GO" id="GO:0033608">
    <property type="term" value="F:formyl-CoA transferase activity"/>
    <property type="evidence" value="ECO:0007669"/>
    <property type="project" value="UniProtKB-EC"/>
</dbReference>
<sequence>MTSKTGPLAGIRIVDMTAVVMGPYAMQIMADYGADVIKIEGPDGDIMRYAHMNGDRGMGPVHLAMNRGKRLVNFDLKKEEAREVLRKIIASADAFVHALRPQAIERLGFGYEDVRKINPNIVYVGGYGFAADGPYGDQPAYDDMIQSICGISGIASHMVGEPRYFPTIVADKVCGLNIAQALLAALLHKQRTGEGQKVEVPMFETMVSFLMVEHLCDRTFGPDKSPGYSRVLSQVRRPHKTMNGYIGVLPYNDKHWRQFFAVVGHPEMANDPRFATYHARSANYNELYGKLREFLIQNTTEHWLEKLREAQIPAAPVLNLEQLFDDEHLNAVGLFQHVDHPVMGDILAVRPPVSFSETPARMGKPAGVLGADTTAVLEDFGYSSAEIEKLKQSGAVIQG</sequence>
<dbReference type="PANTHER" id="PTHR48207:SF4">
    <property type="entry name" value="BLL6097 PROTEIN"/>
    <property type="match status" value="1"/>
</dbReference>
<dbReference type="InterPro" id="IPR050483">
    <property type="entry name" value="CoA-transferase_III_domain"/>
</dbReference>
<dbReference type="AlphaFoldDB" id="A0A0S3Q042"/>
<evidence type="ECO:0000313" key="3">
    <source>
        <dbReference type="Proteomes" id="UP000236884"/>
    </source>
</evidence>
<protein>
    <submittedName>
        <fullName evidence="2">Formyl-coenzyme A transferase</fullName>
        <ecNumber evidence="2">2.8.3.16</ecNumber>
    </submittedName>
</protein>